<protein>
    <submittedName>
        <fullName evidence="2">Uncharacterized protein LOC106750219</fullName>
    </submittedName>
</protein>
<evidence type="ECO:0000313" key="1">
    <source>
        <dbReference type="Proteomes" id="UP000515204"/>
    </source>
</evidence>
<gene>
    <name evidence="2" type="primary">LOC106750219</name>
</gene>
<dbReference type="Proteomes" id="UP000515204">
    <property type="component" value="Unplaced"/>
</dbReference>
<evidence type="ECO:0000313" key="2">
    <source>
        <dbReference type="RefSeq" id="XP_014485887.1"/>
    </source>
</evidence>
<keyword evidence="1" id="KW-1185">Reference proteome</keyword>
<sequence length="271" mass="30325">MTKESINVVTLAKNNVMATNVTPICELVRILEKNVNILKTESCSSDIDLKFRDKLEWFGNVSSSLTDKLQSLLYLSENYNAVNNDLKQFVNGIVNLWISVNKQVCGKCSKIRMASRTLSGVPLSLLLARIKKECSLTKDSLNIHEAEYSREHVIKCCALLKEIEDLLGNLKRCDYKLRHYLAISKLIPFLGKLEAAVNAYVSTIGISPLNRTECTESDVFAIVVKLLTGELLGVEPMNPYHVLADNAPKKPVFIVKTKRRADIPLISNVET</sequence>
<organism evidence="1 2">
    <name type="scientific">Dinoponera quadriceps</name>
    <name type="common">South American ant</name>
    <dbReference type="NCBI Taxonomy" id="609295"/>
    <lineage>
        <taxon>Eukaryota</taxon>
        <taxon>Metazoa</taxon>
        <taxon>Ecdysozoa</taxon>
        <taxon>Arthropoda</taxon>
        <taxon>Hexapoda</taxon>
        <taxon>Insecta</taxon>
        <taxon>Pterygota</taxon>
        <taxon>Neoptera</taxon>
        <taxon>Endopterygota</taxon>
        <taxon>Hymenoptera</taxon>
        <taxon>Apocrita</taxon>
        <taxon>Aculeata</taxon>
        <taxon>Formicoidea</taxon>
        <taxon>Formicidae</taxon>
        <taxon>Ponerinae</taxon>
        <taxon>Ponerini</taxon>
        <taxon>Dinoponera</taxon>
    </lineage>
</organism>
<dbReference type="GeneID" id="106750219"/>
<dbReference type="AlphaFoldDB" id="A0A6P3Y772"/>
<name>A0A6P3Y772_DINQU</name>
<proteinExistence type="predicted"/>
<dbReference type="OrthoDB" id="289913at2759"/>
<dbReference type="RefSeq" id="XP_014485887.1">
    <property type="nucleotide sequence ID" value="XM_014630401.1"/>
</dbReference>
<dbReference type="KEGG" id="dqu:106750219"/>
<accession>A0A6P3Y772</accession>
<reference evidence="2" key="1">
    <citation type="submission" date="2025-08" db="UniProtKB">
        <authorList>
            <consortium name="RefSeq"/>
        </authorList>
    </citation>
    <scope>IDENTIFICATION</scope>
</reference>